<dbReference type="Pfam" id="PF00126">
    <property type="entry name" value="HTH_1"/>
    <property type="match status" value="1"/>
</dbReference>
<keyword evidence="2" id="KW-0805">Transcription regulation</keyword>
<comment type="similarity">
    <text evidence="1">Belongs to the LysR transcriptional regulatory family.</text>
</comment>
<organism evidence="6 7">
    <name type="scientific">Stutzerimonas stutzeri KOS6</name>
    <dbReference type="NCBI Taxonomy" id="1218352"/>
    <lineage>
        <taxon>Bacteria</taxon>
        <taxon>Pseudomonadati</taxon>
        <taxon>Pseudomonadota</taxon>
        <taxon>Gammaproteobacteria</taxon>
        <taxon>Pseudomonadales</taxon>
        <taxon>Pseudomonadaceae</taxon>
        <taxon>Stutzerimonas</taxon>
    </lineage>
</organism>
<evidence type="ECO:0000256" key="2">
    <source>
        <dbReference type="ARBA" id="ARBA00023015"/>
    </source>
</evidence>
<evidence type="ECO:0000313" key="6">
    <source>
        <dbReference type="EMBL" id="EWC38992.1"/>
    </source>
</evidence>
<gene>
    <name evidence="6" type="ORF">B597_022550</name>
</gene>
<evidence type="ECO:0000259" key="5">
    <source>
        <dbReference type="PROSITE" id="PS50931"/>
    </source>
</evidence>
<dbReference type="HOGENOM" id="CLU_039613_2_2_6"/>
<dbReference type="PANTHER" id="PTHR30579">
    <property type="entry name" value="TRANSCRIPTIONAL REGULATOR"/>
    <property type="match status" value="1"/>
</dbReference>
<dbReference type="SUPFAM" id="SSF46785">
    <property type="entry name" value="Winged helix' DNA-binding domain"/>
    <property type="match status" value="1"/>
</dbReference>
<dbReference type="Proteomes" id="UP000026923">
    <property type="component" value="Unassembled WGS sequence"/>
</dbReference>
<keyword evidence="4" id="KW-0804">Transcription</keyword>
<dbReference type="InterPro" id="IPR036390">
    <property type="entry name" value="WH_DNA-bd_sf"/>
</dbReference>
<dbReference type="Gene3D" id="1.10.10.10">
    <property type="entry name" value="Winged helix-like DNA-binding domain superfamily/Winged helix DNA-binding domain"/>
    <property type="match status" value="1"/>
</dbReference>
<dbReference type="Gene3D" id="3.40.190.290">
    <property type="match status" value="1"/>
</dbReference>
<feature type="domain" description="HTH lysR-type" evidence="5">
    <location>
        <begin position="1"/>
        <end position="58"/>
    </location>
</feature>
<reference evidence="6 7" key="1">
    <citation type="journal article" date="2013" name="Genome Announc.">
        <title>Draft Genome of the Nitrogen-Fixing Bacterium Pseudomonas stutzeri Strain KOS6 Isolated from Industrial Hydrocarbon Sludge.</title>
        <authorList>
            <person name="Grigoryeva T.V."/>
            <person name="Laikov A.V."/>
            <person name="Naumova R.P."/>
            <person name="Manolov A.I."/>
            <person name="Larin A.K."/>
            <person name="Karpova I.Y."/>
            <person name="Semashko T.A."/>
            <person name="Alexeev D.G."/>
            <person name="Kostryukova E.S."/>
            <person name="Muller R."/>
            <person name="Govorun V.M."/>
        </authorList>
    </citation>
    <scope>NUCLEOTIDE SEQUENCE [LARGE SCALE GENOMIC DNA]</scope>
    <source>
        <strain evidence="6 7">KOS6</strain>
    </source>
</reference>
<dbReference type="InterPro" id="IPR036388">
    <property type="entry name" value="WH-like_DNA-bd_sf"/>
</dbReference>
<evidence type="ECO:0000256" key="3">
    <source>
        <dbReference type="ARBA" id="ARBA00023125"/>
    </source>
</evidence>
<dbReference type="AlphaFoldDB" id="A0A061JJ45"/>
<dbReference type="InterPro" id="IPR050176">
    <property type="entry name" value="LTTR"/>
</dbReference>
<dbReference type="EMBL" id="AMCZ02000065">
    <property type="protein sequence ID" value="EWC38992.1"/>
    <property type="molecule type" value="Genomic_DNA"/>
</dbReference>
<dbReference type="InterPro" id="IPR005119">
    <property type="entry name" value="LysR_subst-bd"/>
</dbReference>
<dbReference type="Pfam" id="PF03466">
    <property type="entry name" value="LysR_substrate"/>
    <property type="match status" value="1"/>
</dbReference>
<dbReference type="PROSITE" id="PS50931">
    <property type="entry name" value="HTH_LYSR"/>
    <property type="match status" value="1"/>
</dbReference>
<proteinExistence type="inferred from homology"/>
<dbReference type="eggNOG" id="COG0583">
    <property type="taxonomic scope" value="Bacteria"/>
</dbReference>
<evidence type="ECO:0000256" key="4">
    <source>
        <dbReference type="ARBA" id="ARBA00023163"/>
    </source>
</evidence>
<dbReference type="PANTHER" id="PTHR30579:SF3">
    <property type="entry name" value="TRANSCRIPTIONAL REGULATORY PROTEIN"/>
    <property type="match status" value="1"/>
</dbReference>
<protein>
    <submittedName>
        <fullName evidence="6">LysR family transcriptional regulator</fullName>
    </submittedName>
</protein>
<dbReference type="InterPro" id="IPR000847">
    <property type="entry name" value="LysR_HTH_N"/>
</dbReference>
<dbReference type="GO" id="GO:0003677">
    <property type="term" value="F:DNA binding"/>
    <property type="evidence" value="ECO:0007669"/>
    <property type="project" value="UniProtKB-KW"/>
</dbReference>
<dbReference type="RefSeq" id="WP_024162314.1">
    <property type="nucleotide sequence ID" value="NZ_KK020676.1"/>
</dbReference>
<accession>A0A061JJ45</accession>
<name>A0A061JJ45_STUST</name>
<keyword evidence="3" id="KW-0238">DNA-binding</keyword>
<dbReference type="GO" id="GO:0003700">
    <property type="term" value="F:DNA-binding transcription factor activity"/>
    <property type="evidence" value="ECO:0007669"/>
    <property type="project" value="InterPro"/>
</dbReference>
<comment type="caution">
    <text evidence="6">The sequence shown here is derived from an EMBL/GenBank/DDBJ whole genome shotgun (WGS) entry which is preliminary data.</text>
</comment>
<dbReference type="OrthoDB" id="570111at2"/>
<evidence type="ECO:0000313" key="7">
    <source>
        <dbReference type="Proteomes" id="UP000026923"/>
    </source>
</evidence>
<dbReference type="SUPFAM" id="SSF53850">
    <property type="entry name" value="Periplasmic binding protein-like II"/>
    <property type="match status" value="1"/>
</dbReference>
<evidence type="ECO:0000256" key="1">
    <source>
        <dbReference type="ARBA" id="ARBA00009437"/>
    </source>
</evidence>
<sequence>MDWDNLRYFLEVARAGRLTTAARRLAVDHTTVSRRLQALEKSMGLQLFLREPGGYRLTEAGRNLLPRVEAMESASVAIEHSLPSMADGLSGQVRIGATEGYGTVMLAGQLTGLSRRYPHLNIDLLALPRAVRLSRHEADIVITLERPERGPFIITRLTDYALRLYASPAYLEEHPPIRSREDLVEHRFVSYVDDLLFTKELLFLDGIADARSIGLRSTSLLAQQEAVAMGAGIAILPAFSADADPRLRLLLPEEVSFTRTFWMLMPIEFKDLARMRTTWDYLKEMAQQNQGRLLGQG</sequence>